<feature type="transmembrane region" description="Helical" evidence="9">
    <location>
        <begin position="57"/>
        <end position="77"/>
    </location>
</feature>
<dbReference type="InterPro" id="IPR029057">
    <property type="entry name" value="PRTase-like"/>
</dbReference>
<dbReference type="PANTHER" id="PTHR11776:SF7">
    <property type="entry name" value="PHOSPHORIBOSYLTRANSFERASE DOMAIN-CONTAINING PROTEIN"/>
    <property type="match status" value="1"/>
</dbReference>
<proteinExistence type="inferred from homology"/>
<evidence type="ECO:0000313" key="11">
    <source>
        <dbReference type="Proteomes" id="UP000580051"/>
    </source>
</evidence>
<keyword evidence="7" id="KW-0660">Purine salvage</keyword>
<dbReference type="Gene3D" id="3.40.50.2020">
    <property type="match status" value="1"/>
</dbReference>
<dbReference type="SUPFAM" id="SSF53271">
    <property type="entry name" value="PRTase-like"/>
    <property type="match status" value="1"/>
</dbReference>
<evidence type="ECO:0000256" key="1">
    <source>
        <dbReference type="ARBA" id="ARBA00004496"/>
    </source>
</evidence>
<dbReference type="GO" id="GO:0003999">
    <property type="term" value="F:adenine phosphoribosyltransferase activity"/>
    <property type="evidence" value="ECO:0007669"/>
    <property type="project" value="TreeGrafter"/>
</dbReference>
<dbReference type="GO" id="GO:0006166">
    <property type="term" value="P:purine ribonucleoside salvage"/>
    <property type="evidence" value="ECO:0007669"/>
    <property type="project" value="UniProtKB-KW"/>
</dbReference>
<keyword evidence="9" id="KW-1133">Transmembrane helix</keyword>
<evidence type="ECO:0000256" key="7">
    <source>
        <dbReference type="ARBA" id="ARBA00022726"/>
    </source>
</evidence>
<keyword evidence="9" id="KW-0472">Membrane</keyword>
<accession>A0A6V8NP23</accession>
<dbReference type="InterPro" id="IPR000836">
    <property type="entry name" value="PRTase_dom"/>
</dbReference>
<comment type="subcellular location">
    <subcellularLocation>
        <location evidence="1">Cytoplasm</location>
    </subcellularLocation>
</comment>
<comment type="similarity">
    <text evidence="2">Belongs to the purine/pyrimidine phosphoribosyltransferase family.</text>
</comment>
<keyword evidence="6 10" id="KW-0808">Transferase</keyword>
<dbReference type="CDD" id="cd06223">
    <property type="entry name" value="PRTases_typeI"/>
    <property type="match status" value="1"/>
</dbReference>
<evidence type="ECO:0000313" key="10">
    <source>
        <dbReference type="EMBL" id="GFP21793.1"/>
    </source>
</evidence>
<dbReference type="Proteomes" id="UP000580051">
    <property type="component" value="Unassembled WGS sequence"/>
</dbReference>
<evidence type="ECO:0000256" key="6">
    <source>
        <dbReference type="ARBA" id="ARBA00022679"/>
    </source>
</evidence>
<evidence type="ECO:0000256" key="9">
    <source>
        <dbReference type="SAM" id="Phobius"/>
    </source>
</evidence>
<dbReference type="GO" id="GO:0005737">
    <property type="term" value="C:cytoplasm"/>
    <property type="evidence" value="ECO:0007669"/>
    <property type="project" value="UniProtKB-SubCell"/>
</dbReference>
<comment type="pathway">
    <text evidence="8">Purine metabolism.</text>
</comment>
<keyword evidence="5 10" id="KW-0328">Glycosyltransferase</keyword>
<organism evidence="10 11">
    <name type="scientific">Candidatus Hakubella thermalkaliphila</name>
    <dbReference type="NCBI Taxonomy" id="2754717"/>
    <lineage>
        <taxon>Bacteria</taxon>
        <taxon>Bacillati</taxon>
        <taxon>Actinomycetota</taxon>
        <taxon>Actinomycetota incertae sedis</taxon>
        <taxon>Candidatus Hakubellales</taxon>
        <taxon>Candidatus Hakubellaceae</taxon>
        <taxon>Candidatus Hakubella</taxon>
    </lineage>
</organism>
<protein>
    <submittedName>
        <fullName evidence="10">Adenine phosphoribosyltransferase</fullName>
    </submittedName>
</protein>
<comment type="caution">
    <text evidence="10">The sequence shown here is derived from an EMBL/GenBank/DDBJ whole genome shotgun (WGS) entry which is preliminary data.</text>
</comment>
<evidence type="ECO:0000256" key="8">
    <source>
        <dbReference type="ARBA" id="ARBA00025704"/>
    </source>
</evidence>
<comment type="subunit">
    <text evidence="3">Homodimer.</text>
</comment>
<keyword evidence="9" id="KW-0812">Transmembrane</keyword>
<keyword evidence="4" id="KW-0963">Cytoplasm</keyword>
<evidence type="ECO:0000256" key="2">
    <source>
        <dbReference type="ARBA" id="ARBA00008391"/>
    </source>
</evidence>
<sequence length="107" mass="12214">MDLRSKIRSIPDFPKKGIVFRDITPLLLDKDAFRYAVDQIVEHYKDRQVTSIFGAEARGFIFGAAVAYVLGVGFIPARKPASFPTPPPGWIMPWNTGWTLWRFIMMP</sequence>
<name>A0A6V8NP23_9ACTN</name>
<gene>
    <name evidence="10" type="ORF">HKBW3S06_01020</name>
</gene>
<dbReference type="AlphaFoldDB" id="A0A6V8NP23"/>
<evidence type="ECO:0000256" key="3">
    <source>
        <dbReference type="ARBA" id="ARBA00011738"/>
    </source>
</evidence>
<reference evidence="10 11" key="1">
    <citation type="journal article" date="2020" name="Front. Microbiol.">
        <title>Single-cell genomics of novel Actinobacteria with the Wood-Ljungdahl pathway discovered in a serpentinizing system.</title>
        <authorList>
            <person name="Merino N."/>
            <person name="Kawai M."/>
            <person name="Boyd E.S."/>
            <person name="Colman D.R."/>
            <person name="McGlynn S.E."/>
            <person name="Nealson K.H."/>
            <person name="Kurokawa K."/>
            <person name="Hongoh Y."/>
        </authorList>
    </citation>
    <scope>NUCLEOTIDE SEQUENCE [LARGE SCALE GENOMIC DNA]</scope>
    <source>
        <strain evidence="10 11">S06</strain>
    </source>
</reference>
<dbReference type="EMBL" id="BLRV01000104">
    <property type="protein sequence ID" value="GFP21793.1"/>
    <property type="molecule type" value="Genomic_DNA"/>
</dbReference>
<dbReference type="InterPro" id="IPR050120">
    <property type="entry name" value="Adenine_PRTase"/>
</dbReference>
<evidence type="ECO:0000256" key="4">
    <source>
        <dbReference type="ARBA" id="ARBA00022490"/>
    </source>
</evidence>
<dbReference type="PANTHER" id="PTHR11776">
    <property type="entry name" value="ADENINE PHOSPHORIBOSYLTRANSFERASE"/>
    <property type="match status" value="1"/>
</dbReference>
<evidence type="ECO:0000256" key="5">
    <source>
        <dbReference type="ARBA" id="ARBA00022676"/>
    </source>
</evidence>